<evidence type="ECO:0000256" key="1">
    <source>
        <dbReference type="NCBIfam" id="TIGR02228"/>
    </source>
</evidence>
<dbReference type="GO" id="GO:0006465">
    <property type="term" value="P:signal peptide processing"/>
    <property type="evidence" value="ECO:0007669"/>
    <property type="project" value="UniProtKB-UniRule"/>
</dbReference>
<dbReference type="GO" id="GO:0016020">
    <property type="term" value="C:membrane"/>
    <property type="evidence" value="ECO:0007669"/>
    <property type="project" value="UniProtKB-UniRule"/>
</dbReference>
<sequence length="190" mass="20019">MAAHARSDDSVWRFLGTVLSWSLLAVILALGVVVIAVPKLAGAMPLTVLTSSMKPGLPPGTLLVVKPVATEDIKIGDVITYQIHSGVPGVISHRVTGITLGPDGTRSFVLKGDNNSAADAEPVIGPQVQGRLWYSVPFLGYANTLATGTDREWIVRGGGVLLLGYALALIGKDILSRRRQSSGRRTAQAE</sequence>
<feature type="transmembrane region" description="Helical" evidence="2">
    <location>
        <begin position="12"/>
        <end position="37"/>
    </location>
</feature>
<dbReference type="PANTHER" id="PTHR10806">
    <property type="entry name" value="SIGNAL PEPTIDASE COMPLEX CATALYTIC SUBUNIT SEC11"/>
    <property type="match status" value="1"/>
</dbReference>
<organism evidence="3 4">
    <name type="scientific">Agreia pratensis</name>
    <dbReference type="NCBI Taxonomy" id="150121"/>
    <lineage>
        <taxon>Bacteria</taxon>
        <taxon>Bacillati</taxon>
        <taxon>Actinomycetota</taxon>
        <taxon>Actinomycetes</taxon>
        <taxon>Micrococcales</taxon>
        <taxon>Microbacteriaceae</taxon>
        <taxon>Agreia</taxon>
    </lineage>
</organism>
<reference evidence="4" key="1">
    <citation type="submission" date="2017-04" db="EMBL/GenBank/DDBJ databases">
        <authorList>
            <person name="Varghese N."/>
            <person name="Submissions S."/>
        </authorList>
    </citation>
    <scope>NUCLEOTIDE SEQUENCE [LARGE SCALE GENOMIC DNA]</scope>
    <source>
        <strain evidence="4">VKM Ac-2510</strain>
    </source>
</reference>
<dbReference type="STRING" id="150121.SAMN06296010_0162"/>
<proteinExistence type="predicted"/>
<dbReference type="EMBL" id="FXAY01000001">
    <property type="protein sequence ID" value="SMG09150.1"/>
    <property type="molecule type" value="Genomic_DNA"/>
</dbReference>
<dbReference type="CDD" id="cd06530">
    <property type="entry name" value="S26_SPase_I"/>
    <property type="match status" value="1"/>
</dbReference>
<dbReference type="EC" id="3.4.21.89" evidence="1"/>
<evidence type="ECO:0000256" key="2">
    <source>
        <dbReference type="SAM" id="Phobius"/>
    </source>
</evidence>
<name>A0A1X7I407_9MICO</name>
<keyword evidence="4" id="KW-1185">Reference proteome</keyword>
<accession>A0A1X7I407</accession>
<dbReference type="GO" id="GO:0009003">
    <property type="term" value="F:signal peptidase activity"/>
    <property type="evidence" value="ECO:0007669"/>
    <property type="project" value="UniProtKB-EC"/>
</dbReference>
<dbReference type="InterPro" id="IPR019533">
    <property type="entry name" value="Peptidase_S26"/>
</dbReference>
<evidence type="ECO:0000313" key="3">
    <source>
        <dbReference type="EMBL" id="SMG09150.1"/>
    </source>
</evidence>
<keyword evidence="2" id="KW-0812">Transmembrane</keyword>
<dbReference type="OrthoDB" id="3178064at2"/>
<evidence type="ECO:0000313" key="4">
    <source>
        <dbReference type="Proteomes" id="UP000193244"/>
    </source>
</evidence>
<dbReference type="Proteomes" id="UP000193244">
    <property type="component" value="Unassembled WGS sequence"/>
</dbReference>
<keyword evidence="2" id="KW-0472">Membrane</keyword>
<dbReference type="NCBIfam" id="TIGR02228">
    <property type="entry name" value="sigpep_I_arch"/>
    <property type="match status" value="1"/>
</dbReference>
<dbReference type="GO" id="GO:0004252">
    <property type="term" value="F:serine-type endopeptidase activity"/>
    <property type="evidence" value="ECO:0007669"/>
    <property type="project" value="UniProtKB-UniRule"/>
</dbReference>
<dbReference type="InterPro" id="IPR001733">
    <property type="entry name" value="Peptidase_S26B"/>
</dbReference>
<keyword evidence="2" id="KW-1133">Transmembrane helix</keyword>
<dbReference type="AlphaFoldDB" id="A0A1X7I407"/>
<dbReference type="PANTHER" id="PTHR10806:SF6">
    <property type="entry name" value="SIGNAL PEPTIDASE COMPLEX CATALYTIC SUBUNIT SEC11"/>
    <property type="match status" value="1"/>
</dbReference>
<dbReference type="RefSeq" id="WP_085482029.1">
    <property type="nucleotide sequence ID" value="NZ_FXAY01000001.1"/>
</dbReference>
<gene>
    <name evidence="3" type="ORF">SAMN06296010_0162</name>
</gene>
<protein>
    <recommendedName>
        <fullName evidence="1">Signal peptidase I</fullName>
        <ecNumber evidence="1">3.4.21.89</ecNumber>
    </recommendedName>
</protein>